<accession>A0A1T4YHD9</accession>
<keyword evidence="1" id="KW-0677">Repeat</keyword>
<keyword evidence="2 3" id="KW-0802">TPR repeat</keyword>
<dbReference type="Pfam" id="PF13432">
    <property type="entry name" value="TPR_16"/>
    <property type="match status" value="2"/>
</dbReference>
<dbReference type="SUPFAM" id="SSF48452">
    <property type="entry name" value="TPR-like"/>
    <property type="match status" value="2"/>
</dbReference>
<keyword evidence="5" id="KW-1185">Reference proteome</keyword>
<reference evidence="5" key="1">
    <citation type="submission" date="2017-02" db="EMBL/GenBank/DDBJ databases">
        <authorList>
            <person name="Varghese N."/>
            <person name="Submissions S."/>
        </authorList>
    </citation>
    <scope>NUCLEOTIDE SEQUENCE [LARGE SCALE GENOMIC DNA]</scope>
    <source>
        <strain evidence="5">DSM 23966</strain>
    </source>
</reference>
<proteinExistence type="predicted"/>
<dbReference type="Gene3D" id="1.25.40.10">
    <property type="entry name" value="Tetratricopeptide repeat domain"/>
    <property type="match status" value="2"/>
</dbReference>
<dbReference type="InterPro" id="IPR051012">
    <property type="entry name" value="CellSynth/LPSAsmb/PSIAsmb"/>
</dbReference>
<dbReference type="SMART" id="SM00028">
    <property type="entry name" value="TPR"/>
    <property type="match status" value="4"/>
</dbReference>
<feature type="repeat" description="TPR" evidence="3">
    <location>
        <begin position="19"/>
        <end position="52"/>
    </location>
</feature>
<dbReference type="InterPro" id="IPR011990">
    <property type="entry name" value="TPR-like_helical_dom_sf"/>
</dbReference>
<gene>
    <name evidence="4" type="ORF">SAMN04244570_2634</name>
</gene>
<dbReference type="PANTHER" id="PTHR45586:SF1">
    <property type="entry name" value="LIPOPOLYSACCHARIDE ASSEMBLY PROTEIN B"/>
    <property type="match status" value="1"/>
</dbReference>
<evidence type="ECO:0000256" key="3">
    <source>
        <dbReference type="PROSITE-ProRule" id="PRU00339"/>
    </source>
</evidence>
<name>A0A1T4YHD9_9BACL</name>
<dbReference type="InterPro" id="IPR019734">
    <property type="entry name" value="TPR_rpt"/>
</dbReference>
<protein>
    <submittedName>
        <fullName evidence="4">Tetratricopeptide repeat-containing protein</fullName>
    </submittedName>
</protein>
<sequence>MDKKQRFKKDKIVSFLPDGDFYRKRAMQAMQREQFSDAEKYYKRALELNPEDALTQMEYGVFIMEVGRFEDAYELLRAADELEPNNEETTFYLAEVHAHLGLLREAKQYANKYIGLSPDGIFVEEAHEIVEFADQEETYLEDGEVPDGEVLFMQEKARRMMEEGNFEQAIDVLEDLLADYPKTWAVHNNLALAYFYIGKEKHAEEILYDVLREEKGNIHALCNLAVFFYYGRDEERLGSMMELLSKIKPYQVEHRYKLGATFALTGRYEEAYYWLRSLQKRGFQGDVGYYFWLSNAAYFTGHRQVAEQAYEKLLQMDPSKAGFEPWKSLEDELDPDSYEEDVSFLIEKISNPYRSERMFGLYLLGKSSHLQEILSHPGYINVEELSASEQLFLAHSLDYEFVAENDFEKSLKKALTTCDLLYEQYMPLDQQGTHLFQMWFTLCENALVGEYAFANPKAIAAAVDYMFQSSRYDQVTKKSLAEKYDVAVATLTKYVQELIQFLPYTTD</sequence>
<dbReference type="AlphaFoldDB" id="A0A1T4YHD9"/>
<organism evidence="4 5">
    <name type="scientific">Sporosarcina newyorkensis</name>
    <dbReference type="NCBI Taxonomy" id="759851"/>
    <lineage>
        <taxon>Bacteria</taxon>
        <taxon>Bacillati</taxon>
        <taxon>Bacillota</taxon>
        <taxon>Bacilli</taxon>
        <taxon>Bacillales</taxon>
        <taxon>Caryophanaceae</taxon>
        <taxon>Sporosarcina</taxon>
    </lineage>
</organism>
<dbReference type="EMBL" id="FUYJ01000005">
    <property type="protein sequence ID" value="SKB01252.1"/>
    <property type="molecule type" value="Genomic_DNA"/>
</dbReference>
<evidence type="ECO:0000256" key="1">
    <source>
        <dbReference type="ARBA" id="ARBA00022737"/>
    </source>
</evidence>
<evidence type="ECO:0000313" key="5">
    <source>
        <dbReference type="Proteomes" id="UP000190042"/>
    </source>
</evidence>
<dbReference type="Proteomes" id="UP000190042">
    <property type="component" value="Unassembled WGS sequence"/>
</dbReference>
<evidence type="ECO:0000313" key="4">
    <source>
        <dbReference type="EMBL" id="SKB01252.1"/>
    </source>
</evidence>
<dbReference type="PROSITE" id="PS50005">
    <property type="entry name" value="TPR"/>
    <property type="match status" value="2"/>
</dbReference>
<dbReference type="Pfam" id="PF13181">
    <property type="entry name" value="TPR_8"/>
    <property type="match status" value="1"/>
</dbReference>
<dbReference type="PANTHER" id="PTHR45586">
    <property type="entry name" value="TPR REPEAT-CONTAINING PROTEIN PA4667"/>
    <property type="match status" value="1"/>
</dbReference>
<feature type="repeat" description="TPR" evidence="3">
    <location>
        <begin position="53"/>
        <end position="86"/>
    </location>
</feature>
<dbReference type="RefSeq" id="WP_078817899.1">
    <property type="nucleotide sequence ID" value="NZ_FUYJ01000005.1"/>
</dbReference>
<evidence type="ECO:0000256" key="2">
    <source>
        <dbReference type="ARBA" id="ARBA00022803"/>
    </source>
</evidence>